<feature type="transmembrane region" description="Helical" evidence="5">
    <location>
        <begin position="63"/>
        <end position="89"/>
    </location>
</feature>
<keyword evidence="2 5" id="KW-0812">Transmembrane</keyword>
<dbReference type="STRING" id="1391654.AKJ09_01680"/>
<keyword evidence="3 5" id="KW-1133">Transmembrane helix</keyword>
<evidence type="ECO:0000256" key="2">
    <source>
        <dbReference type="ARBA" id="ARBA00022692"/>
    </source>
</evidence>
<organism evidence="6 7">
    <name type="scientific">Labilithrix luteola</name>
    <dbReference type="NCBI Taxonomy" id="1391654"/>
    <lineage>
        <taxon>Bacteria</taxon>
        <taxon>Pseudomonadati</taxon>
        <taxon>Myxococcota</taxon>
        <taxon>Polyangia</taxon>
        <taxon>Polyangiales</taxon>
        <taxon>Labilitrichaceae</taxon>
        <taxon>Labilithrix</taxon>
    </lineage>
</organism>
<evidence type="ECO:0000256" key="3">
    <source>
        <dbReference type="ARBA" id="ARBA00022989"/>
    </source>
</evidence>
<evidence type="ECO:0000313" key="6">
    <source>
        <dbReference type="EMBL" id="AKU95016.1"/>
    </source>
</evidence>
<evidence type="ECO:0000256" key="4">
    <source>
        <dbReference type="ARBA" id="ARBA00023136"/>
    </source>
</evidence>
<dbReference type="GO" id="GO:0016020">
    <property type="term" value="C:membrane"/>
    <property type="evidence" value="ECO:0007669"/>
    <property type="project" value="UniProtKB-SubCell"/>
</dbReference>
<gene>
    <name evidence="6" type="ORF">AKJ09_01680</name>
</gene>
<evidence type="ECO:0008006" key="8">
    <source>
        <dbReference type="Google" id="ProtNLM"/>
    </source>
</evidence>
<sequence length="170" mass="18400">MKARFGIQHHPSRTKRGEIMNTIARKFPTVARLGLGLVFAVMGLNKLIPFLPQPPVSGPPAQFFGALIATGYMLPLLAITEVASGVMLLSGRFVPLALTLLAPVLVNIVGFHFFLAQGGFALPLMLLGLEVYLAWAHRDAFAPMLRMRSLPNTTRIGTADRKALAVAEAR</sequence>
<keyword evidence="7" id="KW-1185">Reference proteome</keyword>
<dbReference type="Proteomes" id="UP000064967">
    <property type="component" value="Chromosome"/>
</dbReference>
<feature type="transmembrane region" description="Helical" evidence="5">
    <location>
        <begin position="120"/>
        <end position="137"/>
    </location>
</feature>
<accession>A0A0K1PNN7</accession>
<keyword evidence="4 5" id="KW-0472">Membrane</keyword>
<dbReference type="Pfam" id="PF07681">
    <property type="entry name" value="DoxX"/>
    <property type="match status" value="1"/>
</dbReference>
<comment type="subcellular location">
    <subcellularLocation>
        <location evidence="1">Membrane</location>
        <topology evidence="1">Multi-pass membrane protein</topology>
    </subcellularLocation>
</comment>
<dbReference type="AlphaFoldDB" id="A0A0K1PNN7"/>
<evidence type="ECO:0000256" key="5">
    <source>
        <dbReference type="SAM" id="Phobius"/>
    </source>
</evidence>
<evidence type="ECO:0000313" key="7">
    <source>
        <dbReference type="Proteomes" id="UP000064967"/>
    </source>
</evidence>
<feature type="transmembrane region" description="Helical" evidence="5">
    <location>
        <begin position="96"/>
        <end position="114"/>
    </location>
</feature>
<dbReference type="EMBL" id="CP012333">
    <property type="protein sequence ID" value="AKU95016.1"/>
    <property type="molecule type" value="Genomic_DNA"/>
</dbReference>
<protein>
    <recommendedName>
        <fullName evidence="8">DoxX family protein</fullName>
    </recommendedName>
</protein>
<reference evidence="6 7" key="1">
    <citation type="submission" date="2015-08" db="EMBL/GenBank/DDBJ databases">
        <authorList>
            <person name="Babu N.S."/>
            <person name="Beckwith C.J."/>
            <person name="Beseler K.G."/>
            <person name="Brison A."/>
            <person name="Carone J.V."/>
            <person name="Caskin T.P."/>
            <person name="Diamond M."/>
            <person name="Durham M.E."/>
            <person name="Foxe J.M."/>
            <person name="Go M."/>
            <person name="Henderson B.A."/>
            <person name="Jones I.B."/>
            <person name="McGettigan J.A."/>
            <person name="Micheletti S.J."/>
            <person name="Nasrallah M.E."/>
            <person name="Ortiz D."/>
            <person name="Piller C.R."/>
            <person name="Privatt S.R."/>
            <person name="Schneider S.L."/>
            <person name="Sharp S."/>
            <person name="Smith T.C."/>
            <person name="Stanton J.D."/>
            <person name="Ullery H.E."/>
            <person name="Wilson R.J."/>
            <person name="Serrano M.G."/>
            <person name="Buck G."/>
            <person name="Lee V."/>
            <person name="Wang Y."/>
            <person name="Carvalho R."/>
            <person name="Voegtly L."/>
            <person name="Shi R."/>
            <person name="Duckworth R."/>
            <person name="Johnson A."/>
            <person name="Loviza R."/>
            <person name="Walstead R."/>
            <person name="Shah Z."/>
            <person name="Kiflezghi M."/>
            <person name="Wade K."/>
            <person name="Ball S.L."/>
            <person name="Bradley K.W."/>
            <person name="Asai D.J."/>
            <person name="Bowman C.A."/>
            <person name="Russell D.A."/>
            <person name="Pope W.H."/>
            <person name="Jacobs-Sera D."/>
            <person name="Hendrix R.W."/>
            <person name="Hatfull G.F."/>
        </authorList>
    </citation>
    <scope>NUCLEOTIDE SEQUENCE [LARGE SCALE GENOMIC DNA]</scope>
    <source>
        <strain evidence="6 7">DSM 27648</strain>
    </source>
</reference>
<evidence type="ECO:0000256" key="1">
    <source>
        <dbReference type="ARBA" id="ARBA00004141"/>
    </source>
</evidence>
<feature type="transmembrane region" description="Helical" evidence="5">
    <location>
        <begin position="30"/>
        <end position="51"/>
    </location>
</feature>
<proteinExistence type="predicted"/>
<dbReference type="KEGG" id="llu:AKJ09_01680"/>
<name>A0A0K1PNN7_9BACT</name>
<dbReference type="InterPro" id="IPR032808">
    <property type="entry name" value="DoxX"/>
</dbReference>